<evidence type="ECO:0000256" key="1">
    <source>
        <dbReference type="SAM" id="MobiDB-lite"/>
    </source>
</evidence>
<sequence>MSFFAGASDIKISGGTFMNVNNSGTYVNNMNSNNVVDSYNTRSTAMYDSNNNNSRQYSGGGSNIQNDNSPPPPRNYPPPPAVPDWSRAGPPHGYGGGPGYGGGYSSPPHSGQTYNSFNSQNEVYTGSYNDNSRRYGAPPPGDRGPNTRKRSEKPSGGAWMEGDDDDFMSGPSRNPKAGARKPGPSPTSPYAPYGDPARKPPGSAPGGLARGGFGGARRLNVPDMHVKSPGGGHMSVQDAQIAQMGPESQKHFKALFRSLSEEQGSDSEESDAEDKRMAGSVPPKTLSAGIANLTLNDGGRRATGNGPARKGTKSAPPPQDLDEDEDIDGAQQTAPSHPRKKKKAGQNQNPPRQPPGSDDQGDFWDQPGSYPDYSGYPGHPGPSPHPGAYAGPGRGMGYAPHPPPPPPGHYGHGGSYPDPHFQQRHPFDSNYGRSGPYPPYGAPPMGYHGNGNVHNVHMENAYNDNSHVEYHEEEADDDEADEEGGEGDSMSPEQTKGKGNGATTAAKKTTKKKDVATPGAVE</sequence>
<dbReference type="EMBL" id="JAACJJ010000056">
    <property type="protein sequence ID" value="KAF5312150.1"/>
    <property type="molecule type" value="Genomic_DNA"/>
</dbReference>
<gene>
    <name evidence="2" type="ORF">D9619_002369</name>
</gene>
<feature type="compositionally biased region" description="Pro residues" evidence="1">
    <location>
        <begin position="69"/>
        <end position="82"/>
    </location>
</feature>
<feature type="compositionally biased region" description="Low complexity" evidence="1">
    <location>
        <begin position="367"/>
        <end position="377"/>
    </location>
</feature>
<feature type="compositionally biased region" description="Acidic residues" evidence="1">
    <location>
        <begin position="263"/>
        <end position="272"/>
    </location>
</feature>
<accession>A0A8H5AWE7</accession>
<feature type="compositionally biased region" description="Polar residues" evidence="1">
    <location>
        <begin position="112"/>
        <end position="130"/>
    </location>
</feature>
<feature type="compositionally biased region" description="Gly residues" evidence="1">
    <location>
        <begin position="92"/>
        <end position="104"/>
    </location>
</feature>
<feature type="compositionally biased region" description="Acidic residues" evidence="1">
    <location>
        <begin position="471"/>
        <end position="486"/>
    </location>
</feature>
<feature type="region of interest" description="Disordered" evidence="1">
    <location>
        <begin position="44"/>
        <end position="522"/>
    </location>
</feature>
<reference evidence="2 3" key="1">
    <citation type="journal article" date="2020" name="ISME J.">
        <title>Uncovering the hidden diversity of litter-decomposition mechanisms in mushroom-forming fungi.</title>
        <authorList>
            <person name="Floudas D."/>
            <person name="Bentzer J."/>
            <person name="Ahren D."/>
            <person name="Johansson T."/>
            <person name="Persson P."/>
            <person name="Tunlid A."/>
        </authorList>
    </citation>
    <scope>NUCLEOTIDE SEQUENCE [LARGE SCALE GENOMIC DNA]</scope>
    <source>
        <strain evidence="2 3">CBS 101986</strain>
    </source>
</reference>
<protein>
    <submittedName>
        <fullName evidence="2">Uncharacterized protein</fullName>
    </submittedName>
</protein>
<name>A0A8H5AWE7_9AGAR</name>
<keyword evidence="3" id="KW-1185">Reference proteome</keyword>
<proteinExistence type="predicted"/>
<dbReference type="AlphaFoldDB" id="A0A8H5AWE7"/>
<feature type="compositionally biased region" description="Polar residues" evidence="1">
    <location>
        <begin position="44"/>
        <end position="68"/>
    </location>
</feature>
<organism evidence="2 3">
    <name type="scientific">Psilocybe cf. subviscida</name>
    <dbReference type="NCBI Taxonomy" id="2480587"/>
    <lineage>
        <taxon>Eukaryota</taxon>
        <taxon>Fungi</taxon>
        <taxon>Dikarya</taxon>
        <taxon>Basidiomycota</taxon>
        <taxon>Agaricomycotina</taxon>
        <taxon>Agaricomycetes</taxon>
        <taxon>Agaricomycetidae</taxon>
        <taxon>Agaricales</taxon>
        <taxon>Agaricineae</taxon>
        <taxon>Strophariaceae</taxon>
        <taxon>Psilocybe</taxon>
    </lineage>
</organism>
<evidence type="ECO:0000313" key="3">
    <source>
        <dbReference type="Proteomes" id="UP000567179"/>
    </source>
</evidence>
<dbReference type="Proteomes" id="UP000567179">
    <property type="component" value="Unassembled WGS sequence"/>
</dbReference>
<evidence type="ECO:0000313" key="2">
    <source>
        <dbReference type="EMBL" id="KAF5312150.1"/>
    </source>
</evidence>
<feature type="compositionally biased region" description="Gly residues" evidence="1">
    <location>
        <begin position="204"/>
        <end position="215"/>
    </location>
</feature>
<comment type="caution">
    <text evidence="2">The sequence shown here is derived from an EMBL/GenBank/DDBJ whole genome shotgun (WGS) entry which is preliminary data.</text>
</comment>